<accession>A0A167CPF0</accession>
<sequence>MTPLYRFVITCLYPITLVGCQITSVVEKEPAPTVVAPCWLQAPVQSNQVGFIGTAAPYSATQYGSLIASRQRALVRLLEHYAISEIDVELNKVTHNLTSISLENGQEVYFSDPHVTADTLYSYASTSALTTNKQCQPIECDFSQCQPSWLCQNSHNSVIGVSYYTAFAHQQIPMNAQNAKVLAGYLSQARVNVKEQLRESYVSDEQSETQYAINLSRQGNVSAQKIEQPILMTNSCTYGATLFANYSLPTREAPLSNPTNWRKKQEFEGRSIVLGNFGEDGTIAPDNLLSSAIKFAIRDALVELAKIKGIEISSNSTLVQNEGRYFLNHTYYTIEQTVNGRLLDIQINYKDGLPNVYVWLLEGS</sequence>
<evidence type="ECO:0000313" key="1">
    <source>
        <dbReference type="EMBL" id="KZN47904.1"/>
    </source>
</evidence>
<reference evidence="1 2" key="1">
    <citation type="submission" date="2013-07" db="EMBL/GenBank/DDBJ databases">
        <title>Comparative Genomic and Metabolomic Analysis of Twelve Strains of Pseudoalteromonas luteoviolacea.</title>
        <authorList>
            <person name="Vynne N.G."/>
            <person name="Mansson M."/>
            <person name="Gram L."/>
        </authorList>
    </citation>
    <scope>NUCLEOTIDE SEQUENCE [LARGE SCALE GENOMIC DNA]</scope>
    <source>
        <strain evidence="1 2">NCIMB 1942</strain>
    </source>
</reference>
<dbReference type="EMBL" id="AUXT01000150">
    <property type="protein sequence ID" value="KZN47904.1"/>
    <property type="molecule type" value="Genomic_DNA"/>
</dbReference>
<gene>
    <name evidence="1" type="ORF">N482_01265</name>
</gene>
<dbReference type="PROSITE" id="PS51257">
    <property type="entry name" value="PROKAR_LIPOPROTEIN"/>
    <property type="match status" value="1"/>
</dbReference>
<evidence type="ECO:0000313" key="2">
    <source>
        <dbReference type="Proteomes" id="UP000076587"/>
    </source>
</evidence>
<comment type="caution">
    <text evidence="1">The sequence shown here is derived from an EMBL/GenBank/DDBJ whole genome shotgun (WGS) entry which is preliminary data.</text>
</comment>
<dbReference type="OrthoDB" id="7056855at2"/>
<organism evidence="1 2">
    <name type="scientific">Pseudoalteromonas luteoviolacea NCIMB 1942</name>
    <dbReference type="NCBI Taxonomy" id="1365253"/>
    <lineage>
        <taxon>Bacteria</taxon>
        <taxon>Pseudomonadati</taxon>
        <taxon>Pseudomonadota</taxon>
        <taxon>Gammaproteobacteria</taxon>
        <taxon>Alteromonadales</taxon>
        <taxon>Pseudoalteromonadaceae</taxon>
        <taxon>Pseudoalteromonas</taxon>
    </lineage>
</organism>
<dbReference type="Proteomes" id="UP000076587">
    <property type="component" value="Unassembled WGS sequence"/>
</dbReference>
<dbReference type="RefSeq" id="WP_063376783.1">
    <property type="nucleotide sequence ID" value="NZ_AUXT01000150.1"/>
</dbReference>
<dbReference type="PATRIC" id="fig|1365253.3.peg.2051"/>
<evidence type="ECO:0008006" key="3">
    <source>
        <dbReference type="Google" id="ProtNLM"/>
    </source>
</evidence>
<dbReference type="AlphaFoldDB" id="A0A167CPF0"/>
<proteinExistence type="predicted"/>
<name>A0A167CPF0_9GAMM</name>
<protein>
    <recommendedName>
        <fullName evidence="3">Lipoprotein</fullName>
    </recommendedName>
</protein>